<dbReference type="InterPro" id="IPR002110">
    <property type="entry name" value="Ankyrin_rpt"/>
</dbReference>
<feature type="repeat" description="ANK" evidence="1">
    <location>
        <begin position="668"/>
        <end position="700"/>
    </location>
</feature>
<evidence type="ECO:0000313" key="4">
    <source>
        <dbReference type="Proteomes" id="UP000275408"/>
    </source>
</evidence>
<dbReference type="OrthoDB" id="5792673at2759"/>
<dbReference type="Gene3D" id="1.25.40.20">
    <property type="entry name" value="Ankyrin repeat-containing domain"/>
    <property type="match status" value="4"/>
</dbReference>
<feature type="compositionally biased region" description="Basic residues" evidence="2">
    <location>
        <begin position="69"/>
        <end position="80"/>
    </location>
</feature>
<dbReference type="AlphaFoldDB" id="A0A3M6V4Y4"/>
<feature type="repeat" description="ANK" evidence="1">
    <location>
        <begin position="634"/>
        <end position="658"/>
    </location>
</feature>
<feature type="compositionally biased region" description="Low complexity" evidence="2">
    <location>
        <begin position="194"/>
        <end position="203"/>
    </location>
</feature>
<evidence type="ECO:0000256" key="2">
    <source>
        <dbReference type="SAM" id="MobiDB-lite"/>
    </source>
</evidence>
<feature type="non-terminal residue" evidence="3">
    <location>
        <position position="1"/>
    </location>
</feature>
<gene>
    <name evidence="3" type="ORF">pdam_00013754</name>
</gene>
<dbReference type="SUPFAM" id="SSF48403">
    <property type="entry name" value="Ankyrin repeat"/>
    <property type="match status" value="1"/>
</dbReference>
<dbReference type="InterPro" id="IPR043550">
    <property type="entry name" value="EHMT1/EHMT2"/>
</dbReference>
<comment type="caution">
    <text evidence="3">The sequence shown here is derived from an EMBL/GenBank/DDBJ whole genome shotgun (WGS) entry which is preliminary data.</text>
</comment>
<dbReference type="GO" id="GO:0005634">
    <property type="term" value="C:nucleus"/>
    <property type="evidence" value="ECO:0007669"/>
    <property type="project" value="TreeGrafter"/>
</dbReference>
<feature type="non-terminal residue" evidence="3">
    <location>
        <position position="827"/>
    </location>
</feature>
<dbReference type="GO" id="GO:0000785">
    <property type="term" value="C:chromatin"/>
    <property type="evidence" value="ECO:0007669"/>
    <property type="project" value="TreeGrafter"/>
</dbReference>
<dbReference type="Pfam" id="PF12796">
    <property type="entry name" value="Ank_2"/>
    <property type="match status" value="1"/>
</dbReference>
<dbReference type="GO" id="GO:0046974">
    <property type="term" value="F:histone H3K9 methyltransferase activity"/>
    <property type="evidence" value="ECO:0007669"/>
    <property type="project" value="TreeGrafter"/>
</dbReference>
<dbReference type="Proteomes" id="UP000275408">
    <property type="component" value="Unassembled WGS sequence"/>
</dbReference>
<accession>A0A3M6V4Y4</accession>
<dbReference type="Pfam" id="PF13637">
    <property type="entry name" value="Ank_4"/>
    <property type="match status" value="1"/>
</dbReference>
<dbReference type="GO" id="GO:0002039">
    <property type="term" value="F:p53 binding"/>
    <property type="evidence" value="ECO:0007669"/>
    <property type="project" value="InterPro"/>
</dbReference>
<organism evidence="3 4">
    <name type="scientific">Pocillopora damicornis</name>
    <name type="common">Cauliflower coral</name>
    <name type="synonym">Millepora damicornis</name>
    <dbReference type="NCBI Taxonomy" id="46731"/>
    <lineage>
        <taxon>Eukaryota</taxon>
        <taxon>Metazoa</taxon>
        <taxon>Cnidaria</taxon>
        <taxon>Anthozoa</taxon>
        <taxon>Hexacorallia</taxon>
        <taxon>Scleractinia</taxon>
        <taxon>Astrocoeniina</taxon>
        <taxon>Pocilloporidae</taxon>
        <taxon>Pocillopora</taxon>
    </lineage>
</organism>
<feature type="compositionally biased region" description="Polar residues" evidence="2">
    <location>
        <begin position="204"/>
        <end position="228"/>
    </location>
</feature>
<dbReference type="STRING" id="46731.A0A3M6V4Y4"/>
<feature type="compositionally biased region" description="Polar residues" evidence="2">
    <location>
        <begin position="108"/>
        <end position="118"/>
    </location>
</feature>
<reference evidence="3 4" key="1">
    <citation type="journal article" date="2018" name="Sci. Rep.">
        <title>Comparative analysis of the Pocillopora damicornis genome highlights role of immune system in coral evolution.</title>
        <authorList>
            <person name="Cunning R."/>
            <person name="Bay R.A."/>
            <person name="Gillette P."/>
            <person name="Baker A.C."/>
            <person name="Traylor-Knowles N."/>
        </authorList>
    </citation>
    <scope>NUCLEOTIDE SEQUENCE [LARGE SCALE GENOMIC DNA]</scope>
    <source>
        <strain evidence="3">RSMAS</strain>
        <tissue evidence="3">Whole animal</tissue>
    </source>
</reference>
<sequence>GHAKPLKLRCSQRTPHLLACVAPPNVFRGSKSGFDKPVQERYRYHNYAPSPRFLGKEWKGQNHEARLPGGHRGRHQRGRRGAGNMAKPMNREDLYQSYPSHALLRGRVNSQQQKNSPPSWHPGRSMNYGPPDSPATFYHQRSTRVHSRGGGYSHPPKVHPKSFRPACASSKGTSVSNENELSSTTESQQVDKNVTVSVKSSSSLAKLTNNRAQAQKDGQTTSTSTSDNPPLEKKSENKNPSINKVAPFIHKPSPNSSKFIDGTNSSSLTLNNPTSETASEVKHEDQVKLHCGTEVPPMNVTVSSVSQIMTSTPPCLASQDGMMTVFAPTSDGQMKPIIRTICSCQLKKRSLKYADKGKTKNDSIIIDSDEEGDNKSKAASGSVNEQDVRVPPESCPLMKDASSEMDQLSCQDTPKKPARVPPESCPHMKDSTSEVDQPSCQDSTRKRAKMSTDSASGDSCPAKESITETVSRVIDSLGHSLGDVCSSSTSSDSLSLVTANLTDNGQLLGDPQILRGILSVCKETARPLKKFKSSPRNLYTAAKDCNIQKVIALLVAGCDPNQQLMKAKGKTALHAAAAGGYVDIIACLRLAGCDLNLVDYENRTPIFDAVSNHKVKAIEYLIDCGAVLGTKDTKGMTCLHLAARQGHPDLIKLLLNTGKFDMNEKDDGGWTPIMWAAEDKHRDATQLLIEQGANVHIRDEELNTPLHWAALSGNLEVCRLLLEAHADINSLNIFKETSLHIAAREDCYNCVHQSGSKHLHQEQRRPDTSHVIFPVGKKMFEYLVLRRLTTYHFRTSHLSKNPLKFTTGTINWSISKFEGCACDGDCR</sequence>
<dbReference type="GO" id="GO:0000122">
    <property type="term" value="P:negative regulation of transcription by RNA polymerase II"/>
    <property type="evidence" value="ECO:0007669"/>
    <property type="project" value="TreeGrafter"/>
</dbReference>
<dbReference type="Pfam" id="PF00023">
    <property type="entry name" value="Ank"/>
    <property type="match status" value="1"/>
</dbReference>
<dbReference type="EMBL" id="RCHS01000140">
    <property type="protein sequence ID" value="RMX60628.1"/>
    <property type="molecule type" value="Genomic_DNA"/>
</dbReference>
<dbReference type="PRINTS" id="PR01415">
    <property type="entry name" value="ANKYRIN"/>
</dbReference>
<evidence type="ECO:0000256" key="1">
    <source>
        <dbReference type="PROSITE-ProRule" id="PRU00023"/>
    </source>
</evidence>
<dbReference type="PROSITE" id="PS50088">
    <property type="entry name" value="ANK_REPEAT"/>
    <property type="match status" value="4"/>
</dbReference>
<dbReference type="SMART" id="SM00248">
    <property type="entry name" value="ANK"/>
    <property type="match status" value="5"/>
</dbReference>
<name>A0A3M6V4Y4_POCDA</name>
<feature type="compositionally biased region" description="Low complexity" evidence="2">
    <location>
        <begin position="263"/>
        <end position="277"/>
    </location>
</feature>
<feature type="region of interest" description="Disordered" evidence="2">
    <location>
        <begin position="107"/>
        <end position="280"/>
    </location>
</feature>
<keyword evidence="1" id="KW-0040">ANK repeat</keyword>
<dbReference type="InterPro" id="IPR036770">
    <property type="entry name" value="Ankyrin_rpt-contain_sf"/>
</dbReference>
<proteinExistence type="predicted"/>
<feature type="region of interest" description="Disordered" evidence="2">
    <location>
        <begin position="63"/>
        <end position="90"/>
    </location>
</feature>
<feature type="region of interest" description="Disordered" evidence="2">
    <location>
        <begin position="364"/>
        <end position="464"/>
    </location>
</feature>
<dbReference type="PANTHER" id="PTHR46307:SF4">
    <property type="entry name" value="G9A, ISOFORM B"/>
    <property type="match status" value="1"/>
</dbReference>
<feature type="compositionally biased region" description="Low complexity" evidence="2">
    <location>
        <begin position="173"/>
        <end position="187"/>
    </location>
</feature>
<dbReference type="PANTHER" id="PTHR46307">
    <property type="entry name" value="G9A, ISOFORM B"/>
    <property type="match status" value="1"/>
</dbReference>
<evidence type="ECO:0000313" key="3">
    <source>
        <dbReference type="EMBL" id="RMX60628.1"/>
    </source>
</evidence>
<feature type="repeat" description="ANK" evidence="1">
    <location>
        <begin position="568"/>
        <end position="600"/>
    </location>
</feature>
<protein>
    <submittedName>
        <fullName evidence="3">Uncharacterized protein</fullName>
    </submittedName>
</protein>
<dbReference type="PROSITE" id="PS50297">
    <property type="entry name" value="ANK_REP_REGION"/>
    <property type="match status" value="4"/>
</dbReference>
<keyword evidence="4" id="KW-1185">Reference proteome</keyword>
<feature type="repeat" description="ANK" evidence="1">
    <location>
        <begin position="701"/>
        <end position="733"/>
    </location>
</feature>